<dbReference type="AlphaFoldDB" id="A0A2X0MNT1"/>
<evidence type="ECO:0000256" key="1">
    <source>
        <dbReference type="SAM" id="MobiDB-lite"/>
    </source>
</evidence>
<dbReference type="EMBL" id="FQNC01000082">
    <property type="protein sequence ID" value="SGZ18682.1"/>
    <property type="molecule type" value="Genomic_DNA"/>
</dbReference>
<gene>
    <name evidence="2" type="primary">BQ5605_C020g09197</name>
    <name evidence="2" type="ORF">BQ5605_C020G09197</name>
</gene>
<reference evidence="2 3" key="1">
    <citation type="submission" date="2016-11" db="EMBL/GenBank/DDBJ databases">
        <authorList>
            <person name="Jaros S."/>
            <person name="Januszkiewicz K."/>
            <person name="Wedrychowicz H."/>
        </authorList>
    </citation>
    <scope>NUCLEOTIDE SEQUENCE [LARGE SCALE GENOMIC DNA]</scope>
</reference>
<sequence>MLDPPYPRSDRRHHCSNPTKAHPIPYSITLVPHRRSRETRRSAEHFGRRQEGRSIFLVEAKFGLVIGSVGLGEDVGVASRSVRTASRLGG</sequence>
<evidence type="ECO:0000313" key="3">
    <source>
        <dbReference type="Proteomes" id="UP000249464"/>
    </source>
</evidence>
<organism evidence="2 3">
    <name type="scientific">Microbotryum silenes-dioicae</name>
    <dbReference type="NCBI Taxonomy" id="796604"/>
    <lineage>
        <taxon>Eukaryota</taxon>
        <taxon>Fungi</taxon>
        <taxon>Dikarya</taxon>
        <taxon>Basidiomycota</taxon>
        <taxon>Pucciniomycotina</taxon>
        <taxon>Microbotryomycetes</taxon>
        <taxon>Microbotryales</taxon>
        <taxon>Microbotryaceae</taxon>
        <taxon>Microbotryum</taxon>
    </lineage>
</organism>
<accession>A0A2X0MNT1</accession>
<evidence type="ECO:0000313" key="2">
    <source>
        <dbReference type="EMBL" id="SGZ18682.1"/>
    </source>
</evidence>
<feature type="region of interest" description="Disordered" evidence="1">
    <location>
        <begin position="1"/>
        <end position="24"/>
    </location>
</feature>
<keyword evidence="3" id="KW-1185">Reference proteome</keyword>
<proteinExistence type="predicted"/>
<name>A0A2X0MNT1_9BASI</name>
<protein>
    <submittedName>
        <fullName evidence="2">BQ5605_C020g09197 protein</fullName>
    </submittedName>
</protein>
<dbReference type="Proteomes" id="UP000249464">
    <property type="component" value="Unassembled WGS sequence"/>
</dbReference>